<dbReference type="InterPro" id="IPR002347">
    <property type="entry name" value="SDR_fam"/>
</dbReference>
<dbReference type="PRINTS" id="PR00081">
    <property type="entry name" value="GDHRDH"/>
</dbReference>
<dbReference type="PROSITE" id="PS00061">
    <property type="entry name" value="ADH_SHORT"/>
    <property type="match status" value="1"/>
</dbReference>
<dbReference type="EMBL" id="HE573027">
    <property type="protein sequence ID" value="CCC53597.1"/>
    <property type="molecule type" value="Genomic_DNA"/>
</dbReference>
<dbReference type="OMA" id="SMEDMTF"/>
<dbReference type="AlphaFoldDB" id="G0UCN7"/>
<dbReference type="PANTHER" id="PTHR44196:SF1">
    <property type="entry name" value="DEHYDROGENASE_REDUCTASE SDR FAMILY MEMBER 7B"/>
    <property type="match status" value="1"/>
</dbReference>
<keyword evidence="2" id="KW-0560">Oxidoreductase</keyword>
<keyword evidence="4" id="KW-1133">Transmembrane helix</keyword>
<comment type="similarity">
    <text evidence="1">Belongs to the short-chain dehydrogenases/reductases (SDR) family.</text>
</comment>
<evidence type="ECO:0000256" key="1">
    <source>
        <dbReference type="ARBA" id="ARBA00006484"/>
    </source>
</evidence>
<dbReference type="Pfam" id="PF00106">
    <property type="entry name" value="adh_short"/>
    <property type="match status" value="1"/>
</dbReference>
<dbReference type="InterPro" id="IPR020904">
    <property type="entry name" value="Sc_DH/Rdtase_CS"/>
</dbReference>
<feature type="domain" description="Ketoreductase" evidence="5">
    <location>
        <begin position="41"/>
        <end position="235"/>
    </location>
</feature>
<proteinExistence type="inferred from homology"/>
<keyword evidence="4" id="KW-0812">Transmembrane</keyword>
<dbReference type="GO" id="GO:0016491">
    <property type="term" value="F:oxidoreductase activity"/>
    <property type="evidence" value="ECO:0007669"/>
    <property type="project" value="UniProtKB-KW"/>
</dbReference>
<dbReference type="GO" id="GO:0016020">
    <property type="term" value="C:membrane"/>
    <property type="evidence" value="ECO:0007669"/>
    <property type="project" value="TreeGrafter"/>
</dbReference>
<dbReference type="InterPro" id="IPR036291">
    <property type="entry name" value="NAD(P)-bd_dom_sf"/>
</dbReference>
<sequence length="312" mass="34125">MYVVKHLIFWKILLPLLILVVARVILLVRRYRHFCPLRSGSVVLITGAGRGIGLEFAHFFSRAGCYVVLVGRDVEGLRAAQASCLEAGAAGTEVIVADLSTAEGTDRVVLELQQLLTTLSLEKEFRYLVLNAGHGAVVPFSPLPTFIDVCRKVMEINYFANVRLLQQLLPLLEGCHSTECPSRVIAVSSLAGVLPSTLRTPYAASKHALQGFVNTLRGETAVHITLCCPGYVDTDFHRKAHLMDEHVVHHPSPRRGISPAACVQVCMDGALHSDPEVIMTLTGKLGYILRPVFTRLVDARAKKVSLDSLQGQ</sequence>
<feature type="transmembrane region" description="Helical" evidence="4">
    <location>
        <begin position="6"/>
        <end position="28"/>
    </location>
</feature>
<dbReference type="SUPFAM" id="SSF51735">
    <property type="entry name" value="NAD(P)-binding Rossmann-fold domains"/>
    <property type="match status" value="1"/>
</dbReference>
<dbReference type="InterPro" id="IPR057326">
    <property type="entry name" value="KR_dom"/>
</dbReference>
<evidence type="ECO:0000256" key="3">
    <source>
        <dbReference type="ARBA" id="ARBA00037096"/>
    </source>
</evidence>
<comment type="function">
    <text evidence="3">Putative oxidoreductase.</text>
</comment>
<reference evidence="6" key="1">
    <citation type="journal article" date="2012" name="Proc. Natl. Acad. Sci. U.S.A.">
        <title>Antigenic diversity is generated by distinct evolutionary mechanisms in African trypanosome species.</title>
        <authorList>
            <person name="Jackson A.P."/>
            <person name="Berry A."/>
            <person name="Aslett M."/>
            <person name="Allison H.C."/>
            <person name="Burton P."/>
            <person name="Vavrova-Anderson J."/>
            <person name="Brown R."/>
            <person name="Browne H."/>
            <person name="Corton N."/>
            <person name="Hauser H."/>
            <person name="Gamble J."/>
            <person name="Gilderthorp R."/>
            <person name="Marcello L."/>
            <person name="McQuillan J."/>
            <person name="Otto T.D."/>
            <person name="Quail M.A."/>
            <person name="Sanders M.J."/>
            <person name="van Tonder A."/>
            <person name="Ginger M.L."/>
            <person name="Field M.C."/>
            <person name="Barry J.D."/>
            <person name="Hertz-Fowler C."/>
            <person name="Berriman M."/>
        </authorList>
    </citation>
    <scope>NUCLEOTIDE SEQUENCE</scope>
    <source>
        <strain evidence="6">Y486</strain>
    </source>
</reference>
<keyword evidence="4" id="KW-0472">Membrane</keyword>
<evidence type="ECO:0000256" key="4">
    <source>
        <dbReference type="SAM" id="Phobius"/>
    </source>
</evidence>
<dbReference type="SMART" id="SM00822">
    <property type="entry name" value="PKS_KR"/>
    <property type="match status" value="1"/>
</dbReference>
<organism evidence="6">
    <name type="scientific">Trypanosoma vivax (strain Y486)</name>
    <dbReference type="NCBI Taxonomy" id="1055687"/>
    <lineage>
        <taxon>Eukaryota</taxon>
        <taxon>Discoba</taxon>
        <taxon>Euglenozoa</taxon>
        <taxon>Kinetoplastea</taxon>
        <taxon>Metakinetoplastina</taxon>
        <taxon>Trypanosomatida</taxon>
        <taxon>Trypanosomatidae</taxon>
        <taxon>Trypanosoma</taxon>
        <taxon>Duttonella</taxon>
    </lineage>
</organism>
<gene>
    <name evidence="6" type="ORF">TVY486_1110810</name>
</gene>
<name>G0UCN7_TRYVY</name>
<accession>G0UCN7</accession>
<evidence type="ECO:0000256" key="2">
    <source>
        <dbReference type="ARBA" id="ARBA00023002"/>
    </source>
</evidence>
<evidence type="ECO:0000259" key="5">
    <source>
        <dbReference type="SMART" id="SM00822"/>
    </source>
</evidence>
<evidence type="ECO:0000313" key="6">
    <source>
        <dbReference type="EMBL" id="CCC53597.1"/>
    </source>
</evidence>
<dbReference type="PANTHER" id="PTHR44196">
    <property type="entry name" value="DEHYDROGENASE/REDUCTASE SDR FAMILY MEMBER 7B"/>
    <property type="match status" value="1"/>
</dbReference>
<protein>
    <submittedName>
        <fullName evidence="6">Putative short-chain dehydrogenase</fullName>
    </submittedName>
</protein>
<dbReference type="VEuPathDB" id="TriTrypDB:TvY486_1110810"/>
<dbReference type="Gene3D" id="3.40.50.720">
    <property type="entry name" value="NAD(P)-binding Rossmann-like Domain"/>
    <property type="match status" value="1"/>
</dbReference>